<dbReference type="SUPFAM" id="SSF51735">
    <property type="entry name" value="NAD(P)-binding Rossmann-fold domains"/>
    <property type="match status" value="1"/>
</dbReference>
<evidence type="ECO:0000313" key="6">
    <source>
        <dbReference type="EMBL" id="HET46653.1"/>
    </source>
</evidence>
<proteinExistence type="inferred from homology"/>
<dbReference type="SUPFAM" id="SSF52283">
    <property type="entry name" value="Formate/glycerate dehydrogenase catalytic domain-like"/>
    <property type="match status" value="1"/>
</dbReference>
<feature type="domain" description="Alanine dehydrogenase/pyridine nucleotide transhydrogenase NAD(H)-binding" evidence="4">
    <location>
        <begin position="150"/>
        <end position="298"/>
    </location>
</feature>
<dbReference type="CDD" id="cd05305">
    <property type="entry name" value="L-AlaDH"/>
    <property type="match status" value="1"/>
</dbReference>
<dbReference type="EC" id="1.4.1.1" evidence="2"/>
<name>A0A062XYA3_9BACT</name>
<organism evidence="7 8">
    <name type="scientific">Thermoanaerobaculum aquaticum</name>
    <dbReference type="NCBI Taxonomy" id="1312852"/>
    <lineage>
        <taxon>Bacteria</taxon>
        <taxon>Pseudomonadati</taxon>
        <taxon>Acidobacteriota</taxon>
        <taxon>Thermoanaerobaculia</taxon>
        <taxon>Thermoanaerobaculales</taxon>
        <taxon>Thermoanaerobaculaceae</taxon>
        <taxon>Thermoanaerobaculum</taxon>
    </lineage>
</organism>
<dbReference type="EMBL" id="JMFG01000008">
    <property type="protein sequence ID" value="KDA54374.1"/>
    <property type="molecule type" value="Genomic_DNA"/>
</dbReference>
<evidence type="ECO:0000256" key="1">
    <source>
        <dbReference type="ARBA" id="ARBA00005689"/>
    </source>
</evidence>
<dbReference type="RefSeq" id="WP_038047628.1">
    <property type="nucleotide sequence ID" value="NZ_JMFG01000008.1"/>
</dbReference>
<evidence type="ECO:0000313" key="7">
    <source>
        <dbReference type="EMBL" id="KDA54374.1"/>
    </source>
</evidence>
<accession>A0A062XYA3</accession>
<reference evidence="6" key="2">
    <citation type="journal article" date="2020" name="mSystems">
        <title>Genome- and Community-Level Interaction Insights into Carbon Utilization and Element Cycling Functions of Hydrothermarchaeota in Hydrothermal Sediment.</title>
        <authorList>
            <person name="Zhou Z."/>
            <person name="Liu Y."/>
            <person name="Xu W."/>
            <person name="Pan J."/>
            <person name="Luo Z.H."/>
            <person name="Li M."/>
        </authorList>
    </citation>
    <scope>NUCLEOTIDE SEQUENCE [LARGE SCALE GENOMIC DNA]</scope>
    <source>
        <strain evidence="6">SpSt-299</strain>
    </source>
</reference>
<feature type="domain" description="Alanine dehydrogenase/pyridine nucleotide transhydrogenase N-terminal" evidence="5">
    <location>
        <begin position="4"/>
        <end position="138"/>
    </location>
</feature>
<dbReference type="STRING" id="1312852.EG19_11710"/>
<dbReference type="Pfam" id="PF05222">
    <property type="entry name" value="AlaDh_PNT_N"/>
    <property type="match status" value="1"/>
</dbReference>
<dbReference type="OrthoDB" id="9804592at2"/>
<dbReference type="InterPro" id="IPR007698">
    <property type="entry name" value="AlaDH/PNT_NAD(H)-bd"/>
</dbReference>
<dbReference type="GO" id="GO:0042853">
    <property type="term" value="P:L-alanine catabolic process"/>
    <property type="evidence" value="ECO:0007669"/>
    <property type="project" value="InterPro"/>
</dbReference>
<dbReference type="InterPro" id="IPR036291">
    <property type="entry name" value="NAD(P)-bd_dom_sf"/>
</dbReference>
<dbReference type="EMBL" id="DSMR01000038">
    <property type="protein sequence ID" value="HET46653.1"/>
    <property type="molecule type" value="Genomic_DNA"/>
</dbReference>
<sequence length="372" mass="38882">MEFGIPKETKPHEHRVALTPSGVEALVRAGARVWVERGAGAGAGFEDEEYEQAGARLAYSRQEVFSRAQAVVCVHGPSPQDYPLLRPGLVVMGFWALPAARPEDVEALLATGASVVGYEIIEDAHGHAPVLTSMSEIAGRLAVTIGSGLLLNEFGGKGILFSGVPGVPPANFVVIGAGALGRAAAQAALGMGASVVLLDRSVAHLRAAAQAVGHAVPTMLASPANIEKAIAFADLVLLSAAVRGERAPLLITRDMLKRMKPRAVLMDLSIDMGGCAETSRPTYFPDPVYTVDGIRHFCVPNLPSVAARSATLALTNTLLPYLLVVAERGFAEALRRTPELSAGTYIYQGKLVHGGLGRIFGKSAADLATVLG</sequence>
<evidence type="ECO:0000259" key="5">
    <source>
        <dbReference type="SMART" id="SM01003"/>
    </source>
</evidence>
<dbReference type="Proteomes" id="UP000027284">
    <property type="component" value="Unassembled WGS sequence"/>
</dbReference>
<comment type="caution">
    <text evidence="7">The sequence shown here is derived from an EMBL/GenBank/DDBJ whole genome shotgun (WGS) entry which is preliminary data.</text>
</comment>
<evidence type="ECO:0000256" key="3">
    <source>
        <dbReference type="ARBA" id="ARBA00023002"/>
    </source>
</evidence>
<evidence type="ECO:0000256" key="2">
    <source>
        <dbReference type="ARBA" id="ARBA00012897"/>
    </source>
</evidence>
<dbReference type="AlphaFoldDB" id="A0A062XYA3"/>
<dbReference type="InterPro" id="IPR008141">
    <property type="entry name" value="Ala_DH"/>
</dbReference>
<dbReference type="InterPro" id="IPR007886">
    <property type="entry name" value="AlaDH/PNT_N"/>
</dbReference>
<dbReference type="Pfam" id="PF01262">
    <property type="entry name" value="AlaDh_PNT_C"/>
    <property type="match status" value="1"/>
</dbReference>
<comment type="similarity">
    <text evidence="1">Belongs to the AlaDH/PNT family.</text>
</comment>
<keyword evidence="8" id="KW-1185">Reference proteome</keyword>
<reference evidence="7 8" key="1">
    <citation type="submission" date="2014-04" db="EMBL/GenBank/DDBJ databases">
        <title>The Genome Sequence of Thermoanaerobaculum aquaticum MP-01, The First Cultivated Group 23 Acidobacterium.</title>
        <authorList>
            <person name="Stamps B.W."/>
            <person name="Losey N.A."/>
            <person name="Lawson P.A."/>
            <person name="Stevenson B.S."/>
        </authorList>
    </citation>
    <scope>NUCLEOTIDE SEQUENCE [LARGE SCALE GENOMIC DNA]</scope>
    <source>
        <strain evidence="7 8">MP-01</strain>
    </source>
</reference>
<dbReference type="PANTHER" id="PTHR42795">
    <property type="entry name" value="ALANINE DEHYDROGENASE"/>
    <property type="match status" value="1"/>
</dbReference>
<keyword evidence="3" id="KW-0560">Oxidoreductase</keyword>
<protein>
    <recommendedName>
        <fullName evidence="2">alanine dehydrogenase</fullName>
        <ecNumber evidence="2">1.4.1.1</ecNumber>
    </recommendedName>
</protein>
<dbReference type="PANTHER" id="PTHR42795:SF1">
    <property type="entry name" value="ALANINE DEHYDROGENASE"/>
    <property type="match status" value="1"/>
</dbReference>
<dbReference type="SMART" id="SM01003">
    <property type="entry name" value="AlaDh_PNT_N"/>
    <property type="match status" value="1"/>
</dbReference>
<evidence type="ECO:0000259" key="4">
    <source>
        <dbReference type="SMART" id="SM01002"/>
    </source>
</evidence>
<dbReference type="GO" id="GO:0005886">
    <property type="term" value="C:plasma membrane"/>
    <property type="evidence" value="ECO:0007669"/>
    <property type="project" value="TreeGrafter"/>
</dbReference>
<dbReference type="SMART" id="SM01002">
    <property type="entry name" value="AlaDh_PNT_C"/>
    <property type="match status" value="1"/>
</dbReference>
<evidence type="ECO:0000313" key="8">
    <source>
        <dbReference type="Proteomes" id="UP000027284"/>
    </source>
</evidence>
<dbReference type="GO" id="GO:0000286">
    <property type="term" value="F:alanine dehydrogenase activity"/>
    <property type="evidence" value="ECO:0007669"/>
    <property type="project" value="UniProtKB-EC"/>
</dbReference>
<dbReference type="Gene3D" id="3.40.50.720">
    <property type="entry name" value="NAD(P)-binding Rossmann-like Domain"/>
    <property type="match status" value="2"/>
</dbReference>
<gene>
    <name evidence="7" type="ORF">EG19_11710</name>
    <name evidence="6" type="ORF">ENQ31_00590</name>
</gene>